<dbReference type="AlphaFoldDB" id="A0A2I8VJ02"/>
<organism evidence="2 3">
    <name type="scientific">Salinigranum rubrum</name>
    <dbReference type="NCBI Taxonomy" id="755307"/>
    <lineage>
        <taxon>Archaea</taxon>
        <taxon>Methanobacteriati</taxon>
        <taxon>Methanobacteriota</taxon>
        <taxon>Stenosarchaea group</taxon>
        <taxon>Halobacteria</taxon>
        <taxon>Halobacteriales</taxon>
        <taxon>Haloferacaceae</taxon>
        <taxon>Salinigranum</taxon>
    </lineage>
</organism>
<name>A0A2I8VJ02_9EURY</name>
<keyword evidence="3" id="KW-1185">Reference proteome</keyword>
<sequence>MTLELWQLGGVLLLNVVLGALLVVGVFAFMERRVTLGAAGGILVGAALIYAQATLGETWLNVTVAEMKLLVLAAAVGAVVGVVGVVLAVEPELDPKERAARKRRKAAGR</sequence>
<gene>
    <name evidence="2" type="ORF">C2R22_09860</name>
</gene>
<reference evidence="2 3" key="1">
    <citation type="submission" date="2018-01" db="EMBL/GenBank/DDBJ databases">
        <title>Complete genome sequence of Salinigranum rubrum GX10T, an extremely halophilic archaeon isolated from a marine solar saltern.</title>
        <authorList>
            <person name="Han S."/>
        </authorList>
    </citation>
    <scope>NUCLEOTIDE SEQUENCE [LARGE SCALE GENOMIC DNA]</scope>
    <source>
        <strain evidence="2 3">GX10</strain>
    </source>
</reference>
<evidence type="ECO:0000313" key="2">
    <source>
        <dbReference type="EMBL" id="AUV81917.1"/>
    </source>
</evidence>
<feature type="transmembrane region" description="Helical" evidence="1">
    <location>
        <begin position="6"/>
        <end position="29"/>
    </location>
</feature>
<evidence type="ECO:0000313" key="3">
    <source>
        <dbReference type="Proteomes" id="UP000236584"/>
    </source>
</evidence>
<dbReference type="KEGG" id="srub:C2R22_09860"/>
<accession>A0A2I8VJ02</accession>
<feature type="transmembrane region" description="Helical" evidence="1">
    <location>
        <begin position="36"/>
        <end position="55"/>
    </location>
</feature>
<keyword evidence="1" id="KW-0812">Transmembrane</keyword>
<dbReference type="EMBL" id="CP026309">
    <property type="protein sequence ID" value="AUV81917.1"/>
    <property type="molecule type" value="Genomic_DNA"/>
</dbReference>
<proteinExistence type="predicted"/>
<keyword evidence="1" id="KW-1133">Transmembrane helix</keyword>
<evidence type="ECO:0000256" key="1">
    <source>
        <dbReference type="SAM" id="Phobius"/>
    </source>
</evidence>
<feature type="transmembrane region" description="Helical" evidence="1">
    <location>
        <begin position="67"/>
        <end position="89"/>
    </location>
</feature>
<dbReference type="RefSeq" id="WP_103425606.1">
    <property type="nucleotide sequence ID" value="NZ_CP026309.1"/>
</dbReference>
<protein>
    <submittedName>
        <fullName evidence="2">Uncharacterized protein</fullName>
    </submittedName>
</protein>
<dbReference type="Proteomes" id="UP000236584">
    <property type="component" value="Chromosome"/>
</dbReference>
<keyword evidence="1" id="KW-0472">Membrane</keyword>
<dbReference type="GeneID" id="35592397"/>